<organism evidence="1 2">
    <name type="scientific">Desulfonema magnum</name>
    <dbReference type="NCBI Taxonomy" id="45655"/>
    <lineage>
        <taxon>Bacteria</taxon>
        <taxon>Pseudomonadati</taxon>
        <taxon>Thermodesulfobacteriota</taxon>
        <taxon>Desulfobacteria</taxon>
        <taxon>Desulfobacterales</taxon>
        <taxon>Desulfococcaceae</taxon>
        <taxon>Desulfonema</taxon>
    </lineage>
</organism>
<dbReference type="KEGG" id="dmm:dnm_043720"/>
<protein>
    <submittedName>
        <fullName evidence="1">Uncharacterized protein</fullName>
    </submittedName>
</protein>
<dbReference type="EMBL" id="CP061800">
    <property type="protein sequence ID" value="QTA88329.1"/>
    <property type="molecule type" value="Genomic_DNA"/>
</dbReference>
<proteinExistence type="predicted"/>
<evidence type="ECO:0000313" key="1">
    <source>
        <dbReference type="EMBL" id="QTA88329.1"/>
    </source>
</evidence>
<sequence length="37" mass="4486">MIIECQKTKAGQKIWDLEFGICYFRLTPDTHTERKER</sequence>
<accession>A0A975BNN3</accession>
<reference evidence="1" key="1">
    <citation type="journal article" date="2021" name="Microb. Physiol.">
        <title>Proteogenomic Insights into the Physiology of Marine, Sulfate-Reducing, Filamentous Desulfonema limicola and Desulfonema magnum.</title>
        <authorList>
            <person name="Schnaars V."/>
            <person name="Wohlbrand L."/>
            <person name="Scheve S."/>
            <person name="Hinrichs C."/>
            <person name="Reinhardt R."/>
            <person name="Rabus R."/>
        </authorList>
    </citation>
    <scope>NUCLEOTIDE SEQUENCE</scope>
    <source>
        <strain evidence="1">4be13</strain>
    </source>
</reference>
<evidence type="ECO:0000313" key="2">
    <source>
        <dbReference type="Proteomes" id="UP000663722"/>
    </source>
</evidence>
<keyword evidence="2" id="KW-1185">Reference proteome</keyword>
<dbReference type="Proteomes" id="UP000663722">
    <property type="component" value="Chromosome"/>
</dbReference>
<gene>
    <name evidence="1" type="ORF">dnm_043720</name>
</gene>
<dbReference type="AlphaFoldDB" id="A0A975BNN3"/>
<name>A0A975BNN3_9BACT</name>